<dbReference type="Proteomes" id="UP001054837">
    <property type="component" value="Unassembled WGS sequence"/>
</dbReference>
<evidence type="ECO:0000313" key="2">
    <source>
        <dbReference type="Proteomes" id="UP001054837"/>
    </source>
</evidence>
<keyword evidence="2" id="KW-1185">Reference proteome</keyword>
<reference evidence="1 2" key="1">
    <citation type="submission" date="2021-06" db="EMBL/GenBank/DDBJ databases">
        <title>Caerostris darwini draft genome.</title>
        <authorList>
            <person name="Kono N."/>
            <person name="Arakawa K."/>
        </authorList>
    </citation>
    <scope>NUCLEOTIDE SEQUENCE [LARGE SCALE GENOMIC DNA]</scope>
</reference>
<gene>
    <name evidence="1" type="ORF">CDAR_509791</name>
</gene>
<name>A0AAV4QML8_9ARAC</name>
<proteinExistence type="predicted"/>
<sequence length="155" mass="17619">MKPVFRNPYSIDTLNAVLPSPLECSIHLKLPFYDPSRTINTRTSARPLFGRNQNETLKQTISIGLDVQQQLSATHVQQTRFILASACCPRQMQRALGQPCGPSPRVSRHPPSRKAPFRREGHKILEIFCRGWMWPHRCVEVCLSRADVTPQTKSS</sequence>
<organism evidence="1 2">
    <name type="scientific">Caerostris darwini</name>
    <dbReference type="NCBI Taxonomy" id="1538125"/>
    <lineage>
        <taxon>Eukaryota</taxon>
        <taxon>Metazoa</taxon>
        <taxon>Ecdysozoa</taxon>
        <taxon>Arthropoda</taxon>
        <taxon>Chelicerata</taxon>
        <taxon>Arachnida</taxon>
        <taxon>Araneae</taxon>
        <taxon>Araneomorphae</taxon>
        <taxon>Entelegynae</taxon>
        <taxon>Araneoidea</taxon>
        <taxon>Araneidae</taxon>
        <taxon>Caerostris</taxon>
    </lineage>
</organism>
<accession>A0AAV4QML8</accession>
<comment type="caution">
    <text evidence="1">The sequence shown here is derived from an EMBL/GenBank/DDBJ whole genome shotgun (WGS) entry which is preliminary data.</text>
</comment>
<dbReference type="AlphaFoldDB" id="A0AAV4QML8"/>
<dbReference type="EMBL" id="BPLQ01004651">
    <property type="protein sequence ID" value="GIY09504.1"/>
    <property type="molecule type" value="Genomic_DNA"/>
</dbReference>
<protein>
    <submittedName>
        <fullName evidence="1">Uncharacterized protein</fullName>
    </submittedName>
</protein>
<evidence type="ECO:0000313" key="1">
    <source>
        <dbReference type="EMBL" id="GIY09504.1"/>
    </source>
</evidence>